<name>A0A1Q2HY65_9CORY</name>
<evidence type="ECO:0000313" key="2">
    <source>
        <dbReference type="EMBL" id="AQQ15788.1"/>
    </source>
</evidence>
<evidence type="ECO:0000259" key="1">
    <source>
        <dbReference type="Pfam" id="PF13524"/>
    </source>
</evidence>
<sequence precursor="true">MRKPKAFIAEIATLGGAALTGAVASAAATGAKNARTASILTSTATAALGAGLIVRSARQERQNQRLNARLDRLISETQQLQDPEFGTSALLNELSSRIDRLPSWIDTVLAERLETQPTITFPSPNGKKRAREFGVANAETKQTRAGEFTTTLDVDVDKFLAPYEPVHLTASPLEITVDVEGATEANIDLTLLTRDGKANAKAALVAVKVLGEAGSEMDFPVLPSRSDKYGYFSYLGVTGSVSENRVAVRLPRRAKKLALSFYQWGDSTNLQNRVRVTFSGKNPEWYASRKPADIKVAAILDEFSYNSFRYECDLVSLDYSTWREQIEAHQPDLFFCESAWSGHDSKARPWKGRVYASENFNYENRTELLKILEYCRARGIPTVFWNKEDPSHYEDKKHNFVDTALRFDHIFTTDDKSAARYRSEYGHQSVHVMQFAVQPRLFNPTNGAHRSRDVVFAGGWYSNHEQRSLDMETMFDAVEASDRELKIYDRFYGSDDPTKIFPRRFQYALNPPVSGEDMAHVYKESEIGMTVNTETVSRTMFARRIFELMACNTYVVSNYSNGVYELFGDDVLYLDKNPSGLKRLSDEEMNRAREVNLRKVLSSHTYRERFADILAVAQVPNDRSVSVPPLVVRVNSFEEASDAFAALKRVGQWGAPRTILLSSAVDNLAYADALTEFNRGGVAVVWEPMLQSGETPMNQLYSGNELIVLIPLERLSKGNIRPETFADHAMHAQYTDIPVVAATDLVSDTAQSRFSQVRLAESAPTLVKDTHFKGLIQDLQSGQPSLYYVI</sequence>
<reference evidence="2 3" key="1">
    <citation type="submission" date="2016-12" db="EMBL/GenBank/DDBJ databases">
        <authorList>
            <person name="Song W.-J."/>
            <person name="Kurnit D.M."/>
        </authorList>
    </citation>
    <scope>NUCLEOTIDE SEQUENCE [LARGE SCALE GENOMIC DNA]</scope>
    <source>
        <strain evidence="2 3">DSM 30827</strain>
    </source>
</reference>
<dbReference type="Pfam" id="PF13524">
    <property type="entry name" value="Glyco_trans_1_2"/>
    <property type="match status" value="1"/>
</dbReference>
<feature type="domain" description="Spore protein YkvP/CgeB glycosyl transferase-like" evidence="1">
    <location>
        <begin position="488"/>
        <end position="615"/>
    </location>
</feature>
<proteinExistence type="predicted"/>
<dbReference type="KEGG" id="cgv:CGLAU_09180"/>
<dbReference type="EMBL" id="CP019688">
    <property type="protein sequence ID" value="AQQ15788.1"/>
    <property type="molecule type" value="Genomic_DNA"/>
</dbReference>
<dbReference type="AlphaFoldDB" id="A0A1Q2HY65"/>
<evidence type="ECO:0000313" key="3">
    <source>
        <dbReference type="Proteomes" id="UP000217209"/>
    </source>
</evidence>
<keyword evidence="3" id="KW-1185">Reference proteome</keyword>
<gene>
    <name evidence="2" type="ORF">CGLAU_09180</name>
</gene>
<accession>A0A1Q2HY65</accession>
<dbReference type="InterPro" id="IPR055259">
    <property type="entry name" value="YkvP/CgeB_Glyco_trans-like"/>
</dbReference>
<dbReference type="Proteomes" id="UP000217209">
    <property type="component" value="Chromosome"/>
</dbReference>
<dbReference type="RefSeq" id="WP_198304906.1">
    <property type="nucleotide sequence ID" value="NZ_CP019688.1"/>
</dbReference>
<protein>
    <recommendedName>
        <fullName evidence="1">Spore protein YkvP/CgeB glycosyl transferase-like domain-containing protein</fullName>
    </recommendedName>
</protein>
<organism evidence="2 3">
    <name type="scientific">Corynebacterium glaucum</name>
    <dbReference type="NCBI Taxonomy" id="187491"/>
    <lineage>
        <taxon>Bacteria</taxon>
        <taxon>Bacillati</taxon>
        <taxon>Actinomycetota</taxon>
        <taxon>Actinomycetes</taxon>
        <taxon>Mycobacteriales</taxon>
        <taxon>Corynebacteriaceae</taxon>
        <taxon>Corynebacterium</taxon>
    </lineage>
</organism>